<comment type="caution">
    <text evidence="2">The sequence shown here is derived from an EMBL/GenBank/DDBJ whole genome shotgun (WGS) entry which is preliminary data.</text>
</comment>
<reference evidence="2 3" key="1">
    <citation type="submission" date="2023-09" db="EMBL/GenBank/DDBJ databases">
        <title>Genomes of two closely related lineages of the louse Polyplax serrata with different host specificities.</title>
        <authorList>
            <person name="Martinu J."/>
            <person name="Tarabai H."/>
            <person name="Stefka J."/>
            <person name="Hypsa V."/>
        </authorList>
    </citation>
    <scope>NUCLEOTIDE SEQUENCE [LARGE SCALE GENOMIC DNA]</scope>
    <source>
        <strain evidence="2">98ZLc_SE</strain>
    </source>
</reference>
<accession>A0ABR1BE06</accession>
<sequence length="147" mass="16732">MPNDIIRQFKKHKSSAVIIGGNFSANSITRRNNSNNTQGKNLENWAAEMGIFLVNDNLSATCRRPQGETVIDLTWATVSLLTWQLKETRTLQKNRPFTHGEENCKRSRLTILHDRHIIYVNSLRETRKDSVTAGVPHGSILSHYYGI</sequence>
<name>A0ABR1BE06_POLSC</name>
<feature type="domain" description="Endonuclease/exonuclease/phosphatase" evidence="1">
    <location>
        <begin position="5"/>
        <end position="83"/>
    </location>
</feature>
<proteinExistence type="predicted"/>
<dbReference type="Proteomes" id="UP001359485">
    <property type="component" value="Unassembled WGS sequence"/>
</dbReference>
<dbReference type="Gene3D" id="3.60.10.10">
    <property type="entry name" value="Endonuclease/exonuclease/phosphatase"/>
    <property type="match status" value="1"/>
</dbReference>
<evidence type="ECO:0000313" key="2">
    <source>
        <dbReference type="EMBL" id="KAK6640307.1"/>
    </source>
</evidence>
<gene>
    <name evidence="2" type="ORF">RUM44_011993</name>
</gene>
<keyword evidence="3" id="KW-1185">Reference proteome</keyword>
<dbReference type="InterPro" id="IPR036691">
    <property type="entry name" value="Endo/exonu/phosph_ase_sf"/>
</dbReference>
<dbReference type="EMBL" id="JAWJWF010000001">
    <property type="protein sequence ID" value="KAK6640307.1"/>
    <property type="molecule type" value="Genomic_DNA"/>
</dbReference>
<dbReference type="InterPro" id="IPR005135">
    <property type="entry name" value="Endo/exonuclease/phosphatase"/>
</dbReference>
<evidence type="ECO:0000259" key="1">
    <source>
        <dbReference type="Pfam" id="PF14529"/>
    </source>
</evidence>
<dbReference type="SUPFAM" id="SSF56219">
    <property type="entry name" value="DNase I-like"/>
    <property type="match status" value="1"/>
</dbReference>
<dbReference type="Pfam" id="PF14529">
    <property type="entry name" value="Exo_endo_phos_2"/>
    <property type="match status" value="1"/>
</dbReference>
<protein>
    <recommendedName>
        <fullName evidence="1">Endonuclease/exonuclease/phosphatase domain-containing protein</fullName>
    </recommendedName>
</protein>
<evidence type="ECO:0000313" key="3">
    <source>
        <dbReference type="Proteomes" id="UP001359485"/>
    </source>
</evidence>
<organism evidence="2 3">
    <name type="scientific">Polyplax serrata</name>
    <name type="common">Common mouse louse</name>
    <dbReference type="NCBI Taxonomy" id="468196"/>
    <lineage>
        <taxon>Eukaryota</taxon>
        <taxon>Metazoa</taxon>
        <taxon>Ecdysozoa</taxon>
        <taxon>Arthropoda</taxon>
        <taxon>Hexapoda</taxon>
        <taxon>Insecta</taxon>
        <taxon>Pterygota</taxon>
        <taxon>Neoptera</taxon>
        <taxon>Paraneoptera</taxon>
        <taxon>Psocodea</taxon>
        <taxon>Troctomorpha</taxon>
        <taxon>Phthiraptera</taxon>
        <taxon>Anoplura</taxon>
        <taxon>Polyplacidae</taxon>
        <taxon>Polyplax</taxon>
    </lineage>
</organism>